<name>A0ABT3H311_9RHOB</name>
<sequence length="116" mass="12796">MPLAIAYGGAIELIQPYVGRGAEWLDFGADITGVLAGAALAELLHDRIRDRFFAVDAPLEAGDELASEALRLEAMRTELMDELREVLREELKGLSREQPSASSEPRPDEERGLPRH</sequence>
<organism evidence="2 3">
    <name type="scientific">Pararhodobacter zhoushanensis</name>
    <dbReference type="NCBI Taxonomy" id="2479545"/>
    <lineage>
        <taxon>Bacteria</taxon>
        <taxon>Pseudomonadati</taxon>
        <taxon>Pseudomonadota</taxon>
        <taxon>Alphaproteobacteria</taxon>
        <taxon>Rhodobacterales</taxon>
        <taxon>Paracoccaceae</taxon>
        <taxon>Pararhodobacter</taxon>
    </lineage>
</organism>
<feature type="region of interest" description="Disordered" evidence="1">
    <location>
        <begin position="91"/>
        <end position="116"/>
    </location>
</feature>
<dbReference type="EMBL" id="JAPDFL010000001">
    <property type="protein sequence ID" value="MCW1934176.1"/>
    <property type="molecule type" value="Genomic_DNA"/>
</dbReference>
<comment type="caution">
    <text evidence="2">The sequence shown here is derived from an EMBL/GenBank/DDBJ whole genome shotgun (WGS) entry which is preliminary data.</text>
</comment>
<evidence type="ECO:0000313" key="3">
    <source>
        <dbReference type="Proteomes" id="UP001208938"/>
    </source>
</evidence>
<proteinExistence type="predicted"/>
<evidence type="ECO:0000313" key="2">
    <source>
        <dbReference type="EMBL" id="MCW1934176.1"/>
    </source>
</evidence>
<protein>
    <submittedName>
        <fullName evidence="2">Uncharacterized protein</fullName>
    </submittedName>
</protein>
<accession>A0ABT3H311</accession>
<reference evidence="2 3" key="1">
    <citation type="submission" date="2022-10" db="EMBL/GenBank/DDBJ databases">
        <title>Pararhodobacter sp. nov., isolated from marine algae.</title>
        <authorList>
            <person name="Choi B.J."/>
            <person name="Kim J.M."/>
            <person name="Lee J.K."/>
            <person name="Choi D.G."/>
            <person name="Jeon C.O."/>
        </authorList>
    </citation>
    <scope>NUCLEOTIDE SEQUENCE [LARGE SCALE GENOMIC DNA]</scope>
    <source>
        <strain evidence="2 3">ZQ420</strain>
    </source>
</reference>
<feature type="compositionally biased region" description="Basic and acidic residues" evidence="1">
    <location>
        <begin position="105"/>
        <end position="116"/>
    </location>
</feature>
<evidence type="ECO:0000256" key="1">
    <source>
        <dbReference type="SAM" id="MobiDB-lite"/>
    </source>
</evidence>
<gene>
    <name evidence="2" type="ORF">OKW52_18420</name>
</gene>
<keyword evidence="3" id="KW-1185">Reference proteome</keyword>
<dbReference type="RefSeq" id="WP_264506996.1">
    <property type="nucleotide sequence ID" value="NZ_JAPDFL010000001.1"/>
</dbReference>
<dbReference type="Proteomes" id="UP001208938">
    <property type="component" value="Unassembled WGS sequence"/>
</dbReference>